<reference evidence="3 4" key="1">
    <citation type="submission" date="2016-01" db="EMBL/GenBank/DDBJ databases">
        <title>High potential of lignocellulose degradation of a new Verrucomicrobia species.</title>
        <authorList>
            <person name="Wang Y."/>
            <person name="Shi Y."/>
            <person name="Qiu Z."/>
            <person name="Liu S."/>
            <person name="Yang H."/>
        </authorList>
    </citation>
    <scope>NUCLEOTIDE SEQUENCE [LARGE SCALE GENOMIC DNA]</scope>
    <source>
        <strain evidence="3 4">TSB47</strain>
    </source>
</reference>
<dbReference type="OrthoDB" id="174589at2"/>
<keyword evidence="1" id="KW-0732">Signal</keyword>
<name>A0A178IHK5_9BACT</name>
<dbReference type="Pfam" id="PF12951">
    <property type="entry name" value="PATR"/>
    <property type="match status" value="3"/>
</dbReference>
<organism evidence="3 4">
    <name type="scientific">Termitidicoccus mucosus</name>
    <dbReference type="NCBI Taxonomy" id="1184151"/>
    <lineage>
        <taxon>Bacteria</taxon>
        <taxon>Pseudomonadati</taxon>
        <taxon>Verrucomicrobiota</taxon>
        <taxon>Opitutia</taxon>
        <taxon>Opitutales</taxon>
        <taxon>Opitutaceae</taxon>
        <taxon>Termitidicoccus</taxon>
    </lineage>
</organism>
<dbReference type="STRING" id="1184151.AW736_17025"/>
<dbReference type="PROSITE" id="PS51257">
    <property type="entry name" value="PROKAR_LIPOPROTEIN"/>
    <property type="match status" value="1"/>
</dbReference>
<feature type="domain" description="Autotransporter" evidence="2">
    <location>
        <begin position="1822"/>
        <end position="2109"/>
    </location>
</feature>
<dbReference type="InterPro" id="IPR036709">
    <property type="entry name" value="Autotransporte_beta_dom_sf"/>
</dbReference>
<dbReference type="SMART" id="SM00710">
    <property type="entry name" value="PbH1"/>
    <property type="match status" value="7"/>
</dbReference>
<evidence type="ECO:0000256" key="1">
    <source>
        <dbReference type="ARBA" id="ARBA00022729"/>
    </source>
</evidence>
<dbReference type="EMBL" id="LRRQ01000127">
    <property type="protein sequence ID" value="OAM88536.1"/>
    <property type="molecule type" value="Genomic_DNA"/>
</dbReference>
<dbReference type="InterPro" id="IPR012332">
    <property type="entry name" value="Autotransporter_pectin_lyase_C"/>
</dbReference>
<evidence type="ECO:0000313" key="3">
    <source>
        <dbReference type="EMBL" id="OAM88536.1"/>
    </source>
</evidence>
<dbReference type="Proteomes" id="UP000078486">
    <property type="component" value="Unassembled WGS sequence"/>
</dbReference>
<comment type="caution">
    <text evidence="3">The sequence shown here is derived from an EMBL/GenBank/DDBJ whole genome shotgun (WGS) entry which is preliminary data.</text>
</comment>
<proteinExistence type="predicted"/>
<evidence type="ECO:0000259" key="2">
    <source>
        <dbReference type="PROSITE" id="PS51208"/>
    </source>
</evidence>
<dbReference type="SUPFAM" id="SSF51126">
    <property type="entry name" value="Pectin lyase-like"/>
    <property type="match status" value="2"/>
</dbReference>
<keyword evidence="4" id="KW-1185">Reference proteome</keyword>
<dbReference type="Gene3D" id="2.40.128.130">
    <property type="entry name" value="Autotransporter beta-domain"/>
    <property type="match status" value="1"/>
</dbReference>
<dbReference type="InterPro" id="IPR013425">
    <property type="entry name" value="Autotrns_rpt"/>
</dbReference>
<dbReference type="InterPro" id="IPR011050">
    <property type="entry name" value="Pectin_lyase_fold/virulence"/>
</dbReference>
<dbReference type="SUPFAM" id="SSF103515">
    <property type="entry name" value="Autotransporter"/>
    <property type="match status" value="1"/>
</dbReference>
<dbReference type="SMART" id="SM00869">
    <property type="entry name" value="Autotransporter"/>
    <property type="match status" value="1"/>
</dbReference>
<dbReference type="PROSITE" id="PS51208">
    <property type="entry name" value="AUTOTRANSPORTER"/>
    <property type="match status" value="1"/>
</dbReference>
<dbReference type="InterPro" id="IPR005546">
    <property type="entry name" value="Autotransporte_beta"/>
</dbReference>
<accession>A0A178IHK5</accession>
<dbReference type="RefSeq" id="WP_068771485.1">
    <property type="nucleotide sequence ID" value="NZ_CP109796.1"/>
</dbReference>
<gene>
    <name evidence="3" type="ORF">AW736_17025</name>
</gene>
<sequence>MKHQAQNPTDKRGFSLLHILPLMLGISCHAPRAVAADITVPDGGALPALSALDPSGPNTITLSGSVALVSEWSPNNIPFSIIAGGSGPSTIAGTGSANALMISLQNSGTWRFDNIILTGGTASTLSGAALHYSGNDGGTMYIDGDIQFRNNYGRFGGAFGSEGPGAPSNMSIVFGGNLIFEDNSAYRSGAVYYADAGTITFKGTTQFINNTSANGQAGAVTASNTNSKIIFEAPVVFSKNYSSHHGGGLYILGDAVFMDSATFTMNTSATMGGAIYMQTLNKSMYMEKNVIAISNTAGLRNTGSVVATNGAGGAFALQGDWYIGGSSTFSNNTAHGTGGAIYWADNSAAVTRSGTLNATAGDITFKGNMAMAATTSTPNAIHINSALAAGTERRLYLNTGSGANAHTISFYDPITALANATVRIIQDGDGTLLFDTRNTALVADTLINSGTFRLTRGATYGGNTTSGTITLKSPATISGNGVLLANRIAIDPGSTLEVLGGGTLTLSHGSPLVGATGLTLLGSGTIDAGGALSAAVISVGTLVSANPEMPDATVNSTQKLAFAASTPVTLANGGVIHIDLFGSGSSDLLNANTLTIAGSGTINFNSTITGTYKIITTTNDISSAGLVSTINGNAVPNRYSANLDYKLAGTETWLELAVINFGQTWTGAAGSIWKNSETTDANWTDAGATELFFFDGDRVTFGDTGAGTVTIDAAGVTVADMTVNVTADYAFAGAGGITADTVSSSGLSTPATGKLVKTGAGTLTFANTGGNTFSGGIEIDAGAIAFTRADQLGDGGNGITFSNSSTLRAGTGTISLGNNLIIQNGAATAVVDVVTGGTLTHTGLIQATAGMFVKSNGGVFIHAADSSTSFAASARVDGGSFLLASGAKLGGSVLVSSGGIFGGSGSASSITTLTGGILQVGMPGTAGTLHAGTLDLAAGTTLDFTLLVGNQSSALQTAATPTLAAGSITSNYTINISDWVAGSYTLGNIGALDTATFTLKGSLLNPRQSYTASDAAGVLQITIQPTASAVLVWGGSNAAGVDNGRWNSSAENWSAAGIPFADYDATIFNDTVFDSVYRNVEIMNDMVVSDMTVTGTGDYRFTGAGAITGNASGAVGIGGNEKLTKTGAGTLTFANTGGNLFTGGIDIGGIGTEGGLIAFDRADQLAVGAAAAITFQSAGTLRALADIPAAGALASAIVVDNGVNATFDTGVFEVAYSGSLSVAGAGATLTKTGIGALRITGTSDSANLALNVTQGSLLLDGGSLGTAVNLRSGALLAGSGAAAAVSVDAGATLSVGDGALHIAALQLADSSTLAGRGTLSGAAAISGNVTALIAGSNELTLSAATSGAGTLIKTGSGTLVYSNASALGHAATSIDAGVVMLRSFTSFPASSGLHTFVLNGGWLDLSEGGIYDPTGATANDWSGLNLIGDSGRVIGTNDCITLRAGSVGFDIGSSTKQGLFVVVDTGPGGVAKMTGVNNYAGYTLLKSGALQVTADNQLGLIDNALYREVVFDGGKLAIESDGFTSGRAIELRAGGGTISVPLAATATWSGVISGPGTFAKDGAGTLVLKGEPTHSGGIVITAGTLQGNTTSLRGNITNHGHLVFDQSFNDDFAGSIAGTGVVTKIGEGWLLLSGALSTATLNLDAGTLVVPGGKTLGTTQFNNNAILRIGKAGGNATHGTVTIAGNYTGSDGKLFLGLDLSGTTMVYDRLHVAGNAAGNTTVDFGSLIIPDSLSDGILPNDIISWDGTASRGTFTQSDNSVIEFGGLKYTWEINDNGSAGRWLADPIATAPAMLGADAAALLVNKAAIASLSQRMQFERFGNRGHLLELWANGMHRHDKITDTAYDGMKANTQGVQVGADWAATKDGNNFMAIGAFYDYAKSDLHLSGKAADLLAESNGGGIYYTERKGHWFTNLILRYSNGDYYVSVPGRPSFKTKGQSYGFSAEAGRTFVTALGDPVEGHDARADKGRVVKLRKSLMFQPQLQLTGQRIETDDTTDPYGRHYRIYNTDSIEARAGALLSQDFQFTGRQQQSLSLYARTSLAYDFDGKSELHVADSTYKNDIGGGSVMLNAGVSVRFTRWISAGLDAACYYGRQAEGYSINLGVTCMW</sequence>
<evidence type="ECO:0000313" key="4">
    <source>
        <dbReference type="Proteomes" id="UP000078486"/>
    </source>
</evidence>
<protein>
    <recommendedName>
        <fullName evidence="2">Autotransporter domain-containing protein</fullName>
    </recommendedName>
</protein>
<dbReference type="NCBIfam" id="TIGR02601">
    <property type="entry name" value="autotrns_rpt"/>
    <property type="match status" value="2"/>
</dbReference>
<dbReference type="Gene3D" id="2.160.20.20">
    <property type="match status" value="1"/>
</dbReference>
<dbReference type="InterPro" id="IPR006626">
    <property type="entry name" value="PbH1"/>
</dbReference>